<name>M5FXV5_DACPD</name>
<dbReference type="OrthoDB" id="5946976at2759"/>
<accession>M5FXV5</accession>
<dbReference type="PANTHER" id="PTHR46825">
    <property type="entry name" value="D-ALANYL-D-ALANINE-CARBOXYPEPTIDASE/ENDOPEPTIDASE AMPH"/>
    <property type="match status" value="1"/>
</dbReference>
<dbReference type="EMBL" id="JH795861">
    <property type="protein sequence ID" value="EJU02876.1"/>
    <property type="molecule type" value="Genomic_DNA"/>
</dbReference>
<dbReference type="InterPro" id="IPR012338">
    <property type="entry name" value="Beta-lactam/transpept-like"/>
</dbReference>
<protein>
    <submittedName>
        <fullName evidence="3">Beta-lactamase/transpeptidase-like protein</fullName>
    </submittedName>
</protein>
<dbReference type="InterPro" id="IPR050491">
    <property type="entry name" value="AmpC-like"/>
</dbReference>
<evidence type="ECO:0000313" key="4">
    <source>
        <dbReference type="Proteomes" id="UP000030653"/>
    </source>
</evidence>
<dbReference type="Gene3D" id="3.40.710.10">
    <property type="entry name" value="DD-peptidase/beta-lactamase superfamily"/>
    <property type="match status" value="1"/>
</dbReference>
<keyword evidence="4" id="KW-1185">Reference proteome</keyword>
<evidence type="ECO:0000259" key="2">
    <source>
        <dbReference type="Pfam" id="PF00144"/>
    </source>
</evidence>
<dbReference type="InterPro" id="IPR001466">
    <property type="entry name" value="Beta-lactam-related"/>
</dbReference>
<dbReference type="STRING" id="1858805.M5FXV5"/>
<dbReference type="OMA" id="TGYTWKR"/>
<comment type="similarity">
    <text evidence="1">Belongs to the peptidase S12 family.</text>
</comment>
<reference evidence="3 4" key="1">
    <citation type="journal article" date="2012" name="Science">
        <title>The Paleozoic origin of enzymatic lignin decomposition reconstructed from 31 fungal genomes.</title>
        <authorList>
            <person name="Floudas D."/>
            <person name="Binder M."/>
            <person name="Riley R."/>
            <person name="Barry K."/>
            <person name="Blanchette R.A."/>
            <person name="Henrissat B."/>
            <person name="Martinez A.T."/>
            <person name="Otillar R."/>
            <person name="Spatafora J.W."/>
            <person name="Yadav J.S."/>
            <person name="Aerts A."/>
            <person name="Benoit I."/>
            <person name="Boyd A."/>
            <person name="Carlson A."/>
            <person name="Copeland A."/>
            <person name="Coutinho P.M."/>
            <person name="de Vries R.P."/>
            <person name="Ferreira P."/>
            <person name="Findley K."/>
            <person name="Foster B."/>
            <person name="Gaskell J."/>
            <person name="Glotzer D."/>
            <person name="Gorecki P."/>
            <person name="Heitman J."/>
            <person name="Hesse C."/>
            <person name="Hori C."/>
            <person name="Igarashi K."/>
            <person name="Jurgens J.A."/>
            <person name="Kallen N."/>
            <person name="Kersten P."/>
            <person name="Kohler A."/>
            <person name="Kuees U."/>
            <person name="Kumar T.K.A."/>
            <person name="Kuo A."/>
            <person name="LaButti K."/>
            <person name="Larrondo L.F."/>
            <person name="Lindquist E."/>
            <person name="Ling A."/>
            <person name="Lombard V."/>
            <person name="Lucas S."/>
            <person name="Lundell T."/>
            <person name="Martin R."/>
            <person name="McLaughlin D.J."/>
            <person name="Morgenstern I."/>
            <person name="Morin E."/>
            <person name="Murat C."/>
            <person name="Nagy L.G."/>
            <person name="Nolan M."/>
            <person name="Ohm R.A."/>
            <person name="Patyshakuliyeva A."/>
            <person name="Rokas A."/>
            <person name="Ruiz-Duenas F.J."/>
            <person name="Sabat G."/>
            <person name="Salamov A."/>
            <person name="Samejima M."/>
            <person name="Schmutz J."/>
            <person name="Slot J.C."/>
            <person name="St John F."/>
            <person name="Stenlid J."/>
            <person name="Sun H."/>
            <person name="Sun S."/>
            <person name="Syed K."/>
            <person name="Tsang A."/>
            <person name="Wiebenga A."/>
            <person name="Young D."/>
            <person name="Pisabarro A."/>
            <person name="Eastwood D.C."/>
            <person name="Martin F."/>
            <person name="Cullen D."/>
            <person name="Grigoriev I.V."/>
            <person name="Hibbett D.S."/>
        </authorList>
    </citation>
    <scope>NUCLEOTIDE SEQUENCE [LARGE SCALE GENOMIC DNA]</scope>
    <source>
        <strain evidence="3 4">DJM-731 SS1</strain>
    </source>
</reference>
<proteinExistence type="inferred from homology"/>
<feature type="domain" description="Beta-lactamase-related" evidence="2">
    <location>
        <begin position="17"/>
        <end position="292"/>
    </location>
</feature>
<dbReference type="HOGENOM" id="CLU_020027_14_0_1"/>
<dbReference type="AlphaFoldDB" id="M5FXV5"/>
<dbReference type="RefSeq" id="XP_040629770.1">
    <property type="nucleotide sequence ID" value="XM_040777229.1"/>
</dbReference>
<dbReference type="SUPFAM" id="SSF56601">
    <property type="entry name" value="beta-lactamase/transpeptidase-like"/>
    <property type="match status" value="1"/>
</dbReference>
<evidence type="ECO:0000313" key="3">
    <source>
        <dbReference type="EMBL" id="EJU02876.1"/>
    </source>
</evidence>
<gene>
    <name evidence="3" type="ORF">DACRYDRAFT_94534</name>
</gene>
<organism evidence="3 4">
    <name type="scientific">Dacryopinax primogenitus (strain DJM 731)</name>
    <name type="common">Brown rot fungus</name>
    <dbReference type="NCBI Taxonomy" id="1858805"/>
    <lineage>
        <taxon>Eukaryota</taxon>
        <taxon>Fungi</taxon>
        <taxon>Dikarya</taxon>
        <taxon>Basidiomycota</taxon>
        <taxon>Agaricomycotina</taxon>
        <taxon>Dacrymycetes</taxon>
        <taxon>Dacrymycetales</taxon>
        <taxon>Dacrymycetaceae</taxon>
        <taxon>Dacryopinax</taxon>
    </lineage>
</organism>
<dbReference type="PANTHER" id="PTHR46825:SF15">
    <property type="entry name" value="BETA-LACTAMASE-RELATED DOMAIN-CONTAINING PROTEIN"/>
    <property type="match status" value="1"/>
</dbReference>
<dbReference type="GeneID" id="63692291"/>
<dbReference type="Pfam" id="PF00144">
    <property type="entry name" value="Beta-lactamase"/>
    <property type="match status" value="1"/>
</dbReference>
<dbReference type="PROSITE" id="PS51257">
    <property type="entry name" value="PROKAR_LIPOPROTEIN"/>
    <property type="match status" value="1"/>
</dbReference>
<dbReference type="Proteomes" id="UP000030653">
    <property type="component" value="Unassembled WGS sequence"/>
</dbReference>
<evidence type="ECO:0000256" key="1">
    <source>
        <dbReference type="ARBA" id="ARBA00038215"/>
    </source>
</evidence>
<sequence>MSSKPVINDGLSEYITTTLFGIASCSKAFSAFASCILMSDYSSSPPPSYAPLPQSVETFDWHTPVKSLYPEFELQDKFAETEMQMWDLVAHTCGLPTHDLAYGYEERDKVLERLKWMKPNRGLSEEWQYNNMMFMVNARIIENLSGMRYTDFVTERILKPLKMDHSTYWPSEAAKLGAFSQAFCWVPGVDGETNWIKCLLSGGMNPHTGERLCSAGFFKHLTTARVVGGFSLANNPRWPETSATLYSAGLFTHHYQGHQVFSHTGGTPRVSSYQVFCPNDNLGIVLLSNLGSRQNVLLAAVHRIMEDVLSLPHIDWPSRLRSDVQHPSFAAKQRATTHKRAEGVQLPLPLESYTGKYTSPSYGNLTFYSTESRPSEERDAILSAFSAVDNSPSAPPLLAPDVPQLYARFPRIWGSHLRLQHSEGPLWQARLEALYPHGFGKDRSPFVRAADVLEAEFEVEGGKVRRMWIIRYSLAQPVRKGDYEKAKQWFEKVD</sequence>